<gene>
    <name evidence="2" type="ORF">MBM_01928</name>
</gene>
<protein>
    <submittedName>
        <fullName evidence="2">Uncharacterized protein</fullName>
    </submittedName>
</protein>
<dbReference type="AlphaFoldDB" id="K1X436"/>
<sequence length="241" mass="27659">MKHASGVPPQERWPTINAEQKIRCVERLSRHLIELAALQFPASGSLYISESLASGKEAIDIGSSFCIAHHCGTDYWPSIPTEPRYYGRRGPNRGPWKGLREYSTGFWMPDIYVCLPVRRRMNLRVRSISIFDYSKSVKKFSAFFYNKRIFRRMQSPRFSTSISISAISTSLDEDPRVVTAIIDWQSASIEPTFFYTHETPDFVEALADFQEYLRQFLGPSSENVSDDPAREKAKQKLEKGD</sequence>
<organism evidence="2 3">
    <name type="scientific">Marssonina brunnea f. sp. multigermtubi (strain MB_m1)</name>
    <name type="common">Marssonina leaf spot fungus</name>
    <dbReference type="NCBI Taxonomy" id="1072389"/>
    <lineage>
        <taxon>Eukaryota</taxon>
        <taxon>Fungi</taxon>
        <taxon>Dikarya</taxon>
        <taxon>Ascomycota</taxon>
        <taxon>Pezizomycotina</taxon>
        <taxon>Leotiomycetes</taxon>
        <taxon>Helotiales</taxon>
        <taxon>Drepanopezizaceae</taxon>
        <taxon>Drepanopeziza</taxon>
    </lineage>
</organism>
<dbReference type="EMBL" id="JH921430">
    <property type="protein sequence ID" value="EKD19976.1"/>
    <property type="molecule type" value="Genomic_DNA"/>
</dbReference>
<dbReference type="OrthoDB" id="2831558at2759"/>
<dbReference type="OMA" id="NEPCIVE"/>
<evidence type="ECO:0000313" key="3">
    <source>
        <dbReference type="Proteomes" id="UP000006753"/>
    </source>
</evidence>
<feature type="region of interest" description="Disordered" evidence="1">
    <location>
        <begin position="219"/>
        <end position="241"/>
    </location>
</feature>
<keyword evidence="3" id="KW-1185">Reference proteome</keyword>
<dbReference type="eggNOG" id="ENOG502SIYK">
    <property type="taxonomic scope" value="Eukaryota"/>
</dbReference>
<dbReference type="PANTHER" id="PTHR21310">
    <property type="entry name" value="AMINOGLYCOSIDE PHOSPHOTRANSFERASE-RELATED-RELATED"/>
    <property type="match status" value="1"/>
</dbReference>
<dbReference type="STRING" id="1072389.K1X436"/>
<dbReference type="InParanoid" id="K1X436"/>
<proteinExistence type="predicted"/>
<dbReference type="PANTHER" id="PTHR21310:SF51">
    <property type="entry name" value="AMINOGLYCOSIDE PHOSPHOTRANSFERASE DOMAIN-CONTAINING PROTEIN"/>
    <property type="match status" value="1"/>
</dbReference>
<dbReference type="Proteomes" id="UP000006753">
    <property type="component" value="Unassembled WGS sequence"/>
</dbReference>
<reference evidence="2 3" key="1">
    <citation type="journal article" date="2012" name="BMC Genomics">
        <title>Sequencing the genome of Marssonina brunnea reveals fungus-poplar co-evolution.</title>
        <authorList>
            <person name="Zhu S."/>
            <person name="Cao Y.-Z."/>
            <person name="Jiang C."/>
            <person name="Tan B.-Y."/>
            <person name="Wang Z."/>
            <person name="Feng S."/>
            <person name="Zhang L."/>
            <person name="Su X.-H."/>
            <person name="Brejova B."/>
            <person name="Vinar T."/>
            <person name="Xu M."/>
            <person name="Wang M.-X."/>
            <person name="Zhang S.-G."/>
            <person name="Huang M.-R."/>
            <person name="Wu R."/>
            <person name="Zhou Y."/>
        </authorList>
    </citation>
    <scope>NUCLEOTIDE SEQUENCE [LARGE SCALE GENOMIC DNA]</scope>
    <source>
        <strain evidence="2 3">MB_m1</strain>
    </source>
</reference>
<evidence type="ECO:0000256" key="1">
    <source>
        <dbReference type="SAM" id="MobiDB-lite"/>
    </source>
</evidence>
<dbReference type="InterPro" id="IPR051678">
    <property type="entry name" value="AGP_Transferase"/>
</dbReference>
<feature type="compositionally biased region" description="Basic and acidic residues" evidence="1">
    <location>
        <begin position="227"/>
        <end position="241"/>
    </location>
</feature>
<accession>K1X436</accession>
<dbReference type="KEGG" id="mbe:MBM_01928"/>
<name>K1X436_MARBU</name>
<evidence type="ECO:0000313" key="2">
    <source>
        <dbReference type="EMBL" id="EKD19976.1"/>
    </source>
</evidence>
<dbReference type="HOGENOM" id="CLU_1151986_0_0_1"/>